<dbReference type="NCBIfam" id="NF004794">
    <property type="entry name" value="PRK06142.1"/>
    <property type="match status" value="1"/>
</dbReference>
<dbReference type="Pfam" id="PF00378">
    <property type="entry name" value="ECH_1"/>
    <property type="match status" value="1"/>
</dbReference>
<evidence type="ECO:0000256" key="3">
    <source>
        <dbReference type="ARBA" id="ARBA00022832"/>
    </source>
</evidence>
<dbReference type="SUPFAM" id="SSF52096">
    <property type="entry name" value="ClpP/crotonase"/>
    <property type="match status" value="1"/>
</dbReference>
<dbReference type="AlphaFoldDB" id="A0A973AAW1"/>
<dbReference type="PANTHER" id="PTHR43149:SF3">
    <property type="entry name" value="DELTA(3,5)-DELTA(2,4)-DIENOYL-COA ISOMERASE, PEROXISOMAL-LIKE"/>
    <property type="match status" value="1"/>
</dbReference>
<comment type="pathway">
    <text evidence="1">Lipid metabolism; fatty acid beta-oxidation.</text>
</comment>
<evidence type="ECO:0000256" key="2">
    <source>
        <dbReference type="ARBA" id="ARBA00005254"/>
    </source>
</evidence>
<dbReference type="Gene3D" id="1.10.12.10">
    <property type="entry name" value="Lyase 2-enoyl-coa Hydratase, Chain A, domain 2"/>
    <property type="match status" value="1"/>
</dbReference>
<gene>
    <name evidence="6" type="ORF">HQ497_12460</name>
</gene>
<accession>A0A973AAW1</accession>
<protein>
    <submittedName>
        <fullName evidence="6">Crotonase/enoyl-CoA hydratase family protein</fullName>
    </submittedName>
</protein>
<dbReference type="GO" id="GO:0016853">
    <property type="term" value="F:isomerase activity"/>
    <property type="evidence" value="ECO:0007669"/>
    <property type="project" value="UniProtKB-KW"/>
</dbReference>
<evidence type="ECO:0000313" key="6">
    <source>
        <dbReference type="EMBL" id="NQV66166.1"/>
    </source>
</evidence>
<evidence type="ECO:0000256" key="5">
    <source>
        <dbReference type="ARBA" id="ARBA00023235"/>
    </source>
</evidence>
<dbReference type="InterPro" id="IPR029045">
    <property type="entry name" value="ClpP/crotonase-like_dom_sf"/>
</dbReference>
<dbReference type="InterPro" id="IPR045002">
    <property type="entry name" value="Ech1-like"/>
</dbReference>
<dbReference type="Gene3D" id="3.90.226.10">
    <property type="entry name" value="2-enoyl-CoA Hydratase, Chain A, domain 1"/>
    <property type="match status" value="1"/>
</dbReference>
<evidence type="ECO:0000256" key="4">
    <source>
        <dbReference type="ARBA" id="ARBA00023098"/>
    </source>
</evidence>
<name>A0A973AAW1_9GAMM</name>
<keyword evidence="3" id="KW-0276">Fatty acid metabolism</keyword>
<dbReference type="Proteomes" id="UP000754644">
    <property type="component" value="Unassembled WGS sequence"/>
</dbReference>
<evidence type="ECO:0000256" key="1">
    <source>
        <dbReference type="ARBA" id="ARBA00005005"/>
    </source>
</evidence>
<keyword evidence="5" id="KW-0413">Isomerase</keyword>
<dbReference type="PANTHER" id="PTHR43149">
    <property type="entry name" value="ENOYL-COA HYDRATASE"/>
    <property type="match status" value="1"/>
</dbReference>
<keyword evidence="4" id="KW-0443">Lipid metabolism</keyword>
<organism evidence="6 7">
    <name type="scientific">SAR86 cluster bacterium</name>
    <dbReference type="NCBI Taxonomy" id="2030880"/>
    <lineage>
        <taxon>Bacteria</taxon>
        <taxon>Pseudomonadati</taxon>
        <taxon>Pseudomonadota</taxon>
        <taxon>Gammaproteobacteria</taxon>
        <taxon>SAR86 cluster</taxon>
    </lineage>
</organism>
<dbReference type="FunFam" id="1.10.12.10:FF:000004">
    <property type="entry name" value="Delta3,5-delta2,4-dienoyl-CoA isomerase"/>
    <property type="match status" value="1"/>
</dbReference>
<dbReference type="EMBL" id="JABMOJ010000470">
    <property type="protein sequence ID" value="NQV66166.1"/>
    <property type="molecule type" value="Genomic_DNA"/>
</dbReference>
<evidence type="ECO:0000313" key="7">
    <source>
        <dbReference type="Proteomes" id="UP000754644"/>
    </source>
</evidence>
<sequence length="279" mass="30958">MSPTCFDVSIDNNIAHIRMNRPEKRNSMNAEFWEELPEIVNDIDDNSKARVIVISSMGPHFSSGLDIGSFITGDSQALKTDPKQSRSHGESFYRMVKRMQNTFSCLEECRIPVLVAIQGGCIGGGMDFITACDIRYATEDAFFTVFEVKIGMTADVGTFPRLVKLIPEGIVRELAYTGRRMSAAEAHQAGLVNRVFADQDAMLEAVLEVAREIAANAPLAVYGSKRMINYSRDHSTADSLDYIGIWNASFLQTEEMVEAIAANKEQRAGDFAALPKKRR</sequence>
<comment type="similarity">
    <text evidence="2">Belongs to the enoyl-CoA hydratase/isomerase family.</text>
</comment>
<dbReference type="InterPro" id="IPR014748">
    <property type="entry name" value="Enoyl-CoA_hydra_C"/>
</dbReference>
<dbReference type="InterPro" id="IPR001753">
    <property type="entry name" value="Enoyl-CoA_hydra/iso"/>
</dbReference>
<dbReference type="GO" id="GO:0006631">
    <property type="term" value="P:fatty acid metabolic process"/>
    <property type="evidence" value="ECO:0007669"/>
    <property type="project" value="UniProtKB-KW"/>
</dbReference>
<dbReference type="CDD" id="cd06558">
    <property type="entry name" value="crotonase-like"/>
    <property type="match status" value="1"/>
</dbReference>
<comment type="caution">
    <text evidence="6">The sequence shown here is derived from an EMBL/GenBank/DDBJ whole genome shotgun (WGS) entry which is preliminary data.</text>
</comment>
<reference evidence="6" key="1">
    <citation type="submission" date="2020-05" db="EMBL/GenBank/DDBJ databases">
        <title>Sulfur intermediates as new biogeochemical hubs in an aquatic model microbial ecosystem.</title>
        <authorList>
            <person name="Vigneron A."/>
        </authorList>
    </citation>
    <scope>NUCLEOTIDE SEQUENCE</scope>
    <source>
        <strain evidence="6">Bin.250</strain>
    </source>
</reference>
<proteinExistence type="inferred from homology"/>